<dbReference type="Gene3D" id="1.10.357.10">
    <property type="entry name" value="Tetracycline Repressor, domain 2"/>
    <property type="match status" value="1"/>
</dbReference>
<accession>A0A1B2E506</accession>
<keyword evidence="3" id="KW-0804">Transcription</keyword>
<evidence type="ECO:0000259" key="6">
    <source>
        <dbReference type="PROSITE" id="PS50977"/>
    </source>
</evidence>
<dbReference type="SUPFAM" id="SSF48498">
    <property type="entry name" value="Tetracyclin repressor-like, C-terminal domain"/>
    <property type="match status" value="1"/>
</dbReference>
<dbReference type="RefSeq" id="WP_099478738.1">
    <property type="nucleotide sequence ID" value="NZ_CP016809.1"/>
</dbReference>
<reference evidence="7" key="1">
    <citation type="submission" date="2016-08" db="EMBL/GenBank/DDBJ databases">
        <title>Complete Genome Seqeunce of Paenibacillus sp. nov. IHBB 9852 from high altitute lake of Indian trans-Himalayas.</title>
        <authorList>
            <person name="Kiran S."/>
            <person name="Swarnkar M.K."/>
            <person name="Rana A."/>
            <person name="Tewari R."/>
            <person name="Gulati A."/>
        </authorList>
    </citation>
    <scope>NUCLEOTIDE SEQUENCE [LARGE SCALE GENOMIC DNA]</scope>
    <source>
        <strain evidence="7">IHBB 9852</strain>
    </source>
</reference>
<proteinExistence type="predicted"/>
<feature type="domain" description="HTH tetR-type" evidence="6">
    <location>
        <begin position="36"/>
        <end position="96"/>
    </location>
</feature>
<dbReference type="KEGG" id="pib:BBD41_21840"/>
<dbReference type="AlphaFoldDB" id="A0A1B2E506"/>
<dbReference type="InterPro" id="IPR004111">
    <property type="entry name" value="Repressor_TetR_C"/>
</dbReference>
<dbReference type="GO" id="GO:0000976">
    <property type="term" value="F:transcription cis-regulatory region binding"/>
    <property type="evidence" value="ECO:0007669"/>
    <property type="project" value="TreeGrafter"/>
</dbReference>
<evidence type="ECO:0000256" key="4">
    <source>
        <dbReference type="PROSITE-ProRule" id="PRU00335"/>
    </source>
</evidence>
<dbReference type="GO" id="GO:0045892">
    <property type="term" value="P:negative regulation of DNA-templated transcription"/>
    <property type="evidence" value="ECO:0007669"/>
    <property type="project" value="InterPro"/>
</dbReference>
<dbReference type="PANTHER" id="PTHR30055:SF151">
    <property type="entry name" value="TRANSCRIPTIONAL REGULATORY PROTEIN"/>
    <property type="match status" value="1"/>
</dbReference>
<evidence type="ECO:0000256" key="1">
    <source>
        <dbReference type="ARBA" id="ARBA00023015"/>
    </source>
</evidence>
<keyword evidence="1" id="KW-0805">Transcription regulation</keyword>
<dbReference type="Gene3D" id="1.10.10.60">
    <property type="entry name" value="Homeodomain-like"/>
    <property type="match status" value="1"/>
</dbReference>
<evidence type="ECO:0000256" key="3">
    <source>
        <dbReference type="ARBA" id="ARBA00023163"/>
    </source>
</evidence>
<feature type="DNA-binding region" description="H-T-H motif" evidence="4">
    <location>
        <begin position="59"/>
        <end position="78"/>
    </location>
</feature>
<dbReference type="InterPro" id="IPR001647">
    <property type="entry name" value="HTH_TetR"/>
</dbReference>
<dbReference type="GO" id="GO:0003700">
    <property type="term" value="F:DNA-binding transcription factor activity"/>
    <property type="evidence" value="ECO:0007669"/>
    <property type="project" value="TreeGrafter"/>
</dbReference>
<dbReference type="PROSITE" id="PS50977">
    <property type="entry name" value="HTH_TETR_2"/>
    <property type="match status" value="1"/>
</dbReference>
<dbReference type="PANTHER" id="PTHR30055">
    <property type="entry name" value="HTH-TYPE TRANSCRIPTIONAL REGULATOR RUTR"/>
    <property type="match status" value="1"/>
</dbReference>
<dbReference type="SUPFAM" id="SSF46689">
    <property type="entry name" value="Homeodomain-like"/>
    <property type="match status" value="1"/>
</dbReference>
<protein>
    <submittedName>
        <fullName evidence="7">TetR family transcriptional regulator</fullName>
    </submittedName>
</protein>
<evidence type="ECO:0000256" key="5">
    <source>
        <dbReference type="SAM" id="MobiDB-lite"/>
    </source>
</evidence>
<keyword evidence="2 4" id="KW-0238">DNA-binding</keyword>
<organism evidence="7">
    <name type="scientific">Paenibacillus ihbetae</name>
    <dbReference type="NCBI Taxonomy" id="1870820"/>
    <lineage>
        <taxon>Bacteria</taxon>
        <taxon>Bacillati</taxon>
        <taxon>Bacillota</taxon>
        <taxon>Bacilli</taxon>
        <taxon>Bacillales</taxon>
        <taxon>Paenibacillaceae</taxon>
        <taxon>Paenibacillus</taxon>
    </lineage>
</organism>
<gene>
    <name evidence="7" type="ORF">BBD41_21840</name>
</gene>
<feature type="region of interest" description="Disordered" evidence="5">
    <location>
        <begin position="257"/>
        <end position="285"/>
    </location>
</feature>
<dbReference type="InterPro" id="IPR009057">
    <property type="entry name" value="Homeodomain-like_sf"/>
</dbReference>
<dbReference type="PRINTS" id="PR00455">
    <property type="entry name" value="HTHTETR"/>
</dbReference>
<dbReference type="Pfam" id="PF00440">
    <property type="entry name" value="TetR_N"/>
    <property type="match status" value="1"/>
</dbReference>
<dbReference type="EMBL" id="CP016809">
    <property type="protein sequence ID" value="ANY74992.1"/>
    <property type="molecule type" value="Genomic_DNA"/>
</dbReference>
<sequence length="285" mass="31993">MSKDNTTEHEIGPMLPGGAALSWGLVKPPQRGPKRELSIRQIVDAAIEIADRDGLSAVSMNRVASSLGYTAMSLYRYIPSKDDLLLLMQDAVCEVPLPDEDAPDWRDNMRLFVKLSMQVFRDHPWFGDIPISGVPITPNNLRVIDWGLRFMRDFPLNDYEKISFILLLSNYARSSGLIQRDMDLALKSGSTAERFSGTDYTLALKALVKPDQFPYLYPVIMSGVYTEENPGENPIGNDIDFGLERILDGIERYLEMKTEQEKGKGKEQSKEQASKNQAEEGERGG</sequence>
<dbReference type="InterPro" id="IPR050109">
    <property type="entry name" value="HTH-type_TetR-like_transc_reg"/>
</dbReference>
<dbReference type="Pfam" id="PF02909">
    <property type="entry name" value="TetR_C_1"/>
    <property type="match status" value="1"/>
</dbReference>
<evidence type="ECO:0000313" key="7">
    <source>
        <dbReference type="EMBL" id="ANY74992.1"/>
    </source>
</evidence>
<evidence type="ECO:0000256" key="2">
    <source>
        <dbReference type="ARBA" id="ARBA00023125"/>
    </source>
</evidence>
<name>A0A1B2E506_9BACL</name>
<dbReference type="InterPro" id="IPR036271">
    <property type="entry name" value="Tet_transcr_reg_TetR-rel_C_sf"/>
</dbReference>